<keyword evidence="6 18" id="KW-0732">Signal</keyword>
<evidence type="ECO:0008006" key="23">
    <source>
        <dbReference type="Google" id="ProtNLM"/>
    </source>
</evidence>
<dbReference type="PROSITE" id="PS00108">
    <property type="entry name" value="PROTEIN_KINASE_ST"/>
    <property type="match status" value="2"/>
</dbReference>
<keyword evidence="12 17" id="KW-0472">Membrane</keyword>
<dbReference type="GO" id="GO:0005886">
    <property type="term" value="C:plasma membrane"/>
    <property type="evidence" value="ECO:0007669"/>
    <property type="project" value="TreeGrafter"/>
</dbReference>
<dbReference type="CDD" id="cd14066">
    <property type="entry name" value="STKc_IRAK"/>
    <property type="match status" value="2"/>
</dbReference>
<name>A0A445D840_ARAHY</name>
<dbReference type="PANTHER" id="PTHR27002">
    <property type="entry name" value="RECEPTOR-LIKE SERINE/THREONINE-PROTEIN KINASE SD1-8"/>
    <property type="match status" value="1"/>
</dbReference>
<dbReference type="Gene3D" id="3.30.430.20">
    <property type="entry name" value="Gnk2 domain, C-X8-C-X2-C motif"/>
    <property type="match status" value="4"/>
</dbReference>
<evidence type="ECO:0000259" key="19">
    <source>
        <dbReference type="PROSITE" id="PS50011"/>
    </source>
</evidence>
<feature type="domain" description="Gnk2-homologous" evidence="20">
    <location>
        <begin position="636"/>
        <end position="740"/>
    </location>
</feature>
<comment type="caution">
    <text evidence="21">The sequence shown here is derived from an EMBL/GenBank/DDBJ whole genome shotgun (WGS) entry which is preliminary data.</text>
</comment>
<feature type="domain" description="Protein kinase" evidence="19">
    <location>
        <begin position="318"/>
        <end position="595"/>
    </location>
</feature>
<keyword evidence="13" id="KW-0675">Receptor</keyword>
<dbReference type="PROSITE" id="PS00107">
    <property type="entry name" value="PROTEIN_KINASE_ATP"/>
    <property type="match status" value="1"/>
</dbReference>
<dbReference type="InterPro" id="IPR008271">
    <property type="entry name" value="Ser/Thr_kinase_AS"/>
</dbReference>
<keyword evidence="4" id="KW-0808">Transferase</keyword>
<dbReference type="FunFam" id="3.30.200.20:FF:001231">
    <property type="entry name" value="Cysteine-rich receptor-like protein kinase 10"/>
    <property type="match status" value="1"/>
</dbReference>
<dbReference type="FunFam" id="3.30.430.20:FF:000003">
    <property type="entry name" value="Cysteine-rich RLK (RECEPTOR-like protein kinase) 10"/>
    <property type="match status" value="1"/>
</dbReference>
<keyword evidence="8 15" id="KW-0547">Nucleotide-binding</keyword>
<evidence type="ECO:0000256" key="11">
    <source>
        <dbReference type="ARBA" id="ARBA00022989"/>
    </source>
</evidence>
<evidence type="ECO:0000256" key="7">
    <source>
        <dbReference type="ARBA" id="ARBA00022737"/>
    </source>
</evidence>
<dbReference type="Gene3D" id="3.30.200.20">
    <property type="entry name" value="Phosphorylase Kinase, domain 1"/>
    <property type="match status" value="2"/>
</dbReference>
<evidence type="ECO:0000256" key="14">
    <source>
        <dbReference type="ARBA" id="ARBA00023180"/>
    </source>
</evidence>
<feature type="binding site" evidence="15">
    <location>
        <position position="991"/>
    </location>
    <ligand>
        <name>ATP</name>
        <dbReference type="ChEBI" id="CHEBI:30616"/>
    </ligand>
</feature>
<evidence type="ECO:0000256" key="3">
    <source>
        <dbReference type="ARBA" id="ARBA00022553"/>
    </source>
</evidence>
<evidence type="ECO:0000256" key="6">
    <source>
        <dbReference type="ARBA" id="ARBA00022729"/>
    </source>
</evidence>
<gene>
    <name evidence="21" type="ORF">Ahy_A05g025068</name>
</gene>
<dbReference type="PANTHER" id="PTHR27002:SF123">
    <property type="entry name" value="CYSTEINE-RICH RECEPTOR-LIKE PROTEIN KINASE 45"/>
    <property type="match status" value="1"/>
</dbReference>
<feature type="domain" description="Protein kinase" evidence="19">
    <location>
        <begin position="963"/>
        <end position="1249"/>
    </location>
</feature>
<dbReference type="SUPFAM" id="SSF56112">
    <property type="entry name" value="Protein kinase-like (PK-like)"/>
    <property type="match status" value="2"/>
</dbReference>
<dbReference type="InterPro" id="IPR002902">
    <property type="entry name" value="GNK2"/>
</dbReference>
<dbReference type="Gene3D" id="1.10.510.10">
    <property type="entry name" value="Transferase(Phosphotransferase) domain 1"/>
    <property type="match status" value="2"/>
</dbReference>
<keyword evidence="5 17" id="KW-0812">Transmembrane</keyword>
<evidence type="ECO:0000256" key="12">
    <source>
        <dbReference type="ARBA" id="ARBA00023136"/>
    </source>
</evidence>
<dbReference type="Pfam" id="PF01657">
    <property type="entry name" value="Stress-antifung"/>
    <property type="match status" value="4"/>
</dbReference>
<evidence type="ECO:0000256" key="8">
    <source>
        <dbReference type="ARBA" id="ARBA00022741"/>
    </source>
</evidence>
<feature type="domain" description="Gnk2-homologous" evidence="20">
    <location>
        <begin position="130"/>
        <end position="236"/>
    </location>
</feature>
<evidence type="ECO:0000256" key="15">
    <source>
        <dbReference type="PROSITE-ProRule" id="PRU10141"/>
    </source>
</evidence>
<keyword evidence="2" id="KW-0723">Serine/threonine-protein kinase</keyword>
<dbReference type="PROSITE" id="PS50011">
    <property type="entry name" value="PROTEIN_KINASE_DOM"/>
    <property type="match status" value="2"/>
</dbReference>
<evidence type="ECO:0000256" key="17">
    <source>
        <dbReference type="SAM" id="Phobius"/>
    </source>
</evidence>
<dbReference type="FunFam" id="3.30.200.20:FF:000142">
    <property type="entry name" value="Cysteine-rich receptor-like protein kinase 10"/>
    <property type="match status" value="1"/>
</dbReference>
<keyword evidence="7" id="KW-0677">Repeat</keyword>
<dbReference type="FunFam" id="1.10.510.10:FF:000467">
    <property type="entry name" value="Liguleless narrow1"/>
    <property type="match status" value="1"/>
</dbReference>
<dbReference type="EMBL" id="SDMP01000005">
    <property type="protein sequence ID" value="RYR59221.1"/>
    <property type="molecule type" value="Genomic_DNA"/>
</dbReference>
<feature type="transmembrane region" description="Helical" evidence="17">
    <location>
        <begin position="883"/>
        <end position="908"/>
    </location>
</feature>
<keyword evidence="9" id="KW-0418">Kinase</keyword>
<dbReference type="Pfam" id="PF07714">
    <property type="entry name" value="PK_Tyr_Ser-Thr"/>
    <property type="match status" value="2"/>
</dbReference>
<evidence type="ECO:0000256" key="10">
    <source>
        <dbReference type="ARBA" id="ARBA00022840"/>
    </source>
</evidence>
<dbReference type="STRING" id="3818.A0A445D840"/>
<dbReference type="InterPro" id="IPR011009">
    <property type="entry name" value="Kinase-like_dom_sf"/>
</dbReference>
<keyword evidence="3" id="KW-0597">Phosphoprotein</keyword>
<evidence type="ECO:0000256" key="1">
    <source>
        <dbReference type="ARBA" id="ARBA00004167"/>
    </source>
</evidence>
<feature type="region of interest" description="Disordered" evidence="16">
    <location>
        <begin position="1259"/>
        <end position="1286"/>
    </location>
</feature>
<evidence type="ECO:0000256" key="2">
    <source>
        <dbReference type="ARBA" id="ARBA00022527"/>
    </source>
</evidence>
<evidence type="ECO:0000256" key="9">
    <source>
        <dbReference type="ARBA" id="ARBA00022777"/>
    </source>
</evidence>
<feature type="domain" description="Gnk2-homologous" evidence="20">
    <location>
        <begin position="748"/>
        <end position="860"/>
    </location>
</feature>
<evidence type="ECO:0000256" key="18">
    <source>
        <dbReference type="SAM" id="SignalP"/>
    </source>
</evidence>
<feature type="chain" id="PRO_5019078849" description="Cysteine-rich receptor-like protein kinase" evidence="18">
    <location>
        <begin position="25"/>
        <end position="1286"/>
    </location>
</feature>
<feature type="domain" description="Gnk2-homologous" evidence="20">
    <location>
        <begin position="22"/>
        <end position="124"/>
    </location>
</feature>
<dbReference type="PROSITE" id="PS51473">
    <property type="entry name" value="GNK2"/>
    <property type="match status" value="4"/>
</dbReference>
<dbReference type="InterPro" id="IPR017441">
    <property type="entry name" value="Protein_kinase_ATP_BS"/>
</dbReference>
<sequence length="1286" mass="143004">MIPKYIELVILVSSLCLVSQVCYADPPFEICSSHENGRTFQNNLNNLLQSLPSNASASKFYNTSYGNATERVYGLYMCLDFISSKACQNCIATAIEDILKLCPQSQEAVLWEESCQMRYSNTNFIGTLNDTGNIGKDNVQNVSEPHKFQSSVNQMLSNLSATAAFNVSANMYATGEAPFGDETIYALVQCTRDLSANDCSKCLKSAMKDIPSCCYGSIGARVLSRSCYLRYEFYPFYLGATGPLSPSPRTNQGKNSSRSSKVWIITGIAVALFTRNKKTHKRDEAVFHHPDFPRLHGVISEDSPYIDFGSLCVATKNFSDSNKLGQGGFGPVYKGILSNEQEVAIKRLSTCSEQGSEEFINEVLLIMKLQHKNLVKLLGFCVDGEEKLLVYEYLPNGSLDVLLFDPNERAKLVWTKCLDIIDGLARGILYLHEDSRLKIIHRDLKASNVLLDSDMNPKISDFGMAKIFAGNEGEANTATIVGTYGYMAPEYAMEGLYSIKSDVFAFGVLVLEIITGKHNADFFHSKSTPSLLTYAWHLWNEGKGLELKDPLLGDSCQEDEFLRCMNIGLLCVQEDAYDRPSMSSVVLILKNESAMVGQPARPPFSVGKFNDNDGLHPHSKQCSITFLTDSDILLPHPIDTYCPTEFPLYSSNSTFDNNLKLLLGLLPSNTASKNGFYNTSVGDGQDKVYGQALCRGDITNSTVCKECIQKASQDLTKMCNSEDAIIWYELCQVRYSFQMFFTSMTYTGKYPNHNLKEKNISHTSGFDQVLAYLMNNLSQEAAFIPANNMFAAGEIQYSGSDGIKNKKLYGLVQCTRDISEGDCATCLSSALTELTQCCSFREGGIILSRTCNVRFESYRFFNQSSAKMLLFPTSKGGGKWKPWMFALTIVGSLLVLAVTILLCTACLLRKGDTGRDEERIERTLLQQLATSKSVAVTQEGDLISSDELLFMNLATIKDATDDFSDTNKLGQGGFGAVYKGVLPDGSEVAVKRLSKKSWQGIEELKNEVILIAKLQHKNLVRLLGCGLEGDEKFLIYEFMSNKSLDQFIFDPEKRSEFDWHTWYGIINGIARGLLYLHEESRLKIIHRDLKPNNVLLDHEMVAKISDFGMARIFFENQNTANTKRVVGTYGYMAPEYAMEGLFSVKSDVFSFGVMLLEIINGKRNSGFYTTELAPTLLAYAWQLWNEERKLEFVDPVLLESCMACEVVKCMHIGLLCVQEDPELRPNMSSVVVLLGSEQMALPKPSQPVFSLGRAFHVDQDPGPATTTNPSMNGGTTNLSEKAESKK</sequence>
<dbReference type="InterPro" id="IPR001245">
    <property type="entry name" value="Ser-Thr/Tyr_kinase_cat_dom"/>
</dbReference>
<evidence type="ECO:0000256" key="5">
    <source>
        <dbReference type="ARBA" id="ARBA00022692"/>
    </source>
</evidence>
<protein>
    <recommendedName>
        <fullName evidence="23">Cysteine-rich receptor-like protein kinase</fullName>
    </recommendedName>
</protein>
<dbReference type="GO" id="GO:0004674">
    <property type="term" value="F:protein serine/threonine kinase activity"/>
    <property type="evidence" value="ECO:0007669"/>
    <property type="project" value="UniProtKB-KW"/>
</dbReference>
<evidence type="ECO:0000256" key="13">
    <source>
        <dbReference type="ARBA" id="ARBA00023170"/>
    </source>
</evidence>
<keyword evidence="14" id="KW-0325">Glycoprotein</keyword>
<proteinExistence type="predicted"/>
<dbReference type="GO" id="GO:0005524">
    <property type="term" value="F:ATP binding"/>
    <property type="evidence" value="ECO:0007669"/>
    <property type="project" value="UniProtKB-UniRule"/>
</dbReference>
<dbReference type="Proteomes" id="UP000289738">
    <property type="component" value="Chromosome A05"/>
</dbReference>
<dbReference type="FunFam" id="3.30.430.20:FF:000002">
    <property type="entry name" value="Cysteine-rich receptor-like protein kinase 10"/>
    <property type="match status" value="2"/>
</dbReference>
<organism evidence="21 22">
    <name type="scientific">Arachis hypogaea</name>
    <name type="common">Peanut</name>
    <dbReference type="NCBI Taxonomy" id="3818"/>
    <lineage>
        <taxon>Eukaryota</taxon>
        <taxon>Viridiplantae</taxon>
        <taxon>Streptophyta</taxon>
        <taxon>Embryophyta</taxon>
        <taxon>Tracheophyta</taxon>
        <taxon>Spermatophyta</taxon>
        <taxon>Magnoliopsida</taxon>
        <taxon>eudicotyledons</taxon>
        <taxon>Gunneridae</taxon>
        <taxon>Pentapetalae</taxon>
        <taxon>rosids</taxon>
        <taxon>fabids</taxon>
        <taxon>Fabales</taxon>
        <taxon>Fabaceae</taxon>
        <taxon>Papilionoideae</taxon>
        <taxon>50 kb inversion clade</taxon>
        <taxon>dalbergioids sensu lato</taxon>
        <taxon>Dalbergieae</taxon>
        <taxon>Pterocarpus clade</taxon>
        <taxon>Arachis</taxon>
    </lineage>
</organism>
<reference evidence="21 22" key="1">
    <citation type="submission" date="2019-01" db="EMBL/GenBank/DDBJ databases">
        <title>Sequencing of cultivated peanut Arachis hypogaea provides insights into genome evolution and oil improvement.</title>
        <authorList>
            <person name="Chen X."/>
        </authorList>
    </citation>
    <scope>NUCLEOTIDE SEQUENCE [LARGE SCALE GENOMIC DNA]</scope>
    <source>
        <strain evidence="22">cv. Fuhuasheng</strain>
        <tissue evidence="21">Leaves</tissue>
    </source>
</reference>
<dbReference type="SMART" id="SM00220">
    <property type="entry name" value="S_TKc"/>
    <property type="match status" value="2"/>
</dbReference>
<feature type="compositionally biased region" description="Polar residues" evidence="16">
    <location>
        <begin position="1264"/>
        <end position="1279"/>
    </location>
</feature>
<evidence type="ECO:0000256" key="4">
    <source>
        <dbReference type="ARBA" id="ARBA00022679"/>
    </source>
</evidence>
<keyword evidence="10 15" id="KW-0067">ATP-binding</keyword>
<accession>A0A445D840</accession>
<evidence type="ECO:0000259" key="20">
    <source>
        <dbReference type="PROSITE" id="PS51473"/>
    </source>
</evidence>
<dbReference type="InterPro" id="IPR000719">
    <property type="entry name" value="Prot_kinase_dom"/>
</dbReference>
<feature type="signal peptide" evidence="18">
    <location>
        <begin position="1"/>
        <end position="24"/>
    </location>
</feature>
<dbReference type="CDD" id="cd23509">
    <property type="entry name" value="Gnk2-like"/>
    <property type="match status" value="4"/>
</dbReference>
<keyword evidence="11 17" id="KW-1133">Transmembrane helix</keyword>
<evidence type="ECO:0000256" key="16">
    <source>
        <dbReference type="SAM" id="MobiDB-lite"/>
    </source>
</evidence>
<comment type="subcellular location">
    <subcellularLocation>
        <location evidence="1">Membrane</location>
        <topology evidence="1">Single-pass membrane protein</topology>
    </subcellularLocation>
</comment>
<dbReference type="FunFam" id="1.10.510.10:FF:001697">
    <property type="entry name" value="Uncharacterized protein"/>
    <property type="match status" value="1"/>
</dbReference>
<evidence type="ECO:0000313" key="22">
    <source>
        <dbReference type="Proteomes" id="UP000289738"/>
    </source>
</evidence>
<evidence type="ECO:0000313" key="21">
    <source>
        <dbReference type="EMBL" id="RYR59221.1"/>
    </source>
</evidence>
<keyword evidence="22" id="KW-1185">Reference proteome</keyword>
<dbReference type="InterPro" id="IPR038408">
    <property type="entry name" value="GNK2_sf"/>
</dbReference>